<dbReference type="SUPFAM" id="SSF47203">
    <property type="entry name" value="Acyl-CoA dehydrogenase C-terminal domain-like"/>
    <property type="match status" value="1"/>
</dbReference>
<dbReference type="Gene3D" id="1.20.140.10">
    <property type="entry name" value="Butyryl-CoA Dehydrogenase, subunit A, domain 3"/>
    <property type="match status" value="1"/>
</dbReference>
<dbReference type="Gene3D" id="2.40.110.10">
    <property type="entry name" value="Butyryl-CoA Dehydrogenase, subunit A, domain 2"/>
    <property type="match status" value="1"/>
</dbReference>
<evidence type="ECO:0000256" key="1">
    <source>
        <dbReference type="ARBA" id="ARBA00023002"/>
    </source>
</evidence>
<name>A0ABU0C0E9_9HYPH</name>
<dbReference type="InterPro" id="IPR037069">
    <property type="entry name" value="AcylCoA_DH/ox_N_sf"/>
</dbReference>
<dbReference type="PANTHER" id="PTHR43884:SF12">
    <property type="entry name" value="ISOVALERYL-COA DEHYDROGENASE, MITOCHONDRIAL-RELATED"/>
    <property type="match status" value="1"/>
</dbReference>
<keyword evidence="1" id="KW-0560">Oxidoreductase</keyword>
<organism evidence="3 4">
    <name type="scientific">Pararhizobium capsulatum DSM 1112</name>
    <dbReference type="NCBI Taxonomy" id="1121113"/>
    <lineage>
        <taxon>Bacteria</taxon>
        <taxon>Pseudomonadati</taxon>
        <taxon>Pseudomonadota</taxon>
        <taxon>Alphaproteobacteria</taxon>
        <taxon>Hyphomicrobiales</taxon>
        <taxon>Rhizobiaceae</taxon>
        <taxon>Rhizobium/Agrobacterium group</taxon>
        <taxon>Pararhizobium</taxon>
    </lineage>
</organism>
<proteinExistence type="predicted"/>
<dbReference type="EMBL" id="JAUSVF010000003">
    <property type="protein sequence ID" value="MDQ0323376.1"/>
    <property type="molecule type" value="Genomic_DNA"/>
</dbReference>
<dbReference type="RefSeq" id="WP_307235886.1">
    <property type="nucleotide sequence ID" value="NZ_JAUSVF010000003.1"/>
</dbReference>
<dbReference type="PANTHER" id="PTHR43884">
    <property type="entry name" value="ACYL-COA DEHYDROGENASE"/>
    <property type="match status" value="1"/>
</dbReference>
<dbReference type="SUPFAM" id="SSF56645">
    <property type="entry name" value="Acyl-CoA dehydrogenase NM domain-like"/>
    <property type="match status" value="1"/>
</dbReference>
<dbReference type="InterPro" id="IPR013107">
    <property type="entry name" value="Acyl-CoA_DH_C"/>
</dbReference>
<protein>
    <submittedName>
        <fullName evidence="3">Alkylation response protein AidB-like acyl-CoA dehydrogenase</fullName>
    </submittedName>
</protein>
<sequence>MTQTAASTIAISTDPSPKTLKNALGSDNDWQSIGREIANELRLTVVERERSGAPPVAEFKLLRDAGLLTLIQPLELDGGGCEWTDALRIVRTVSGANTSVGQLLGYHYVASLTPGFFDLDRSDEQLRRRSISERWHWAGSGNPRDPNLTLEPSGTGYTLNGRKSFSSGASIADQLSIFPELNGKGVVAAIPRRREGIVAIDDWNHMGQRQSESGTIEFHNVRVELDEVLAFMPPPDEQPAWMTTRIPMMQLTFVNVYLGAAVGALDAAREYVQTATRPWQSSNVEKATDDPYILEHFGLLHSDLAASLALADQAGEELSTALRRGYSLTKEERTRAASVVYAAKVNSTRVALEVTAKVFDLMGARATSNIHGFDRFWRDVRTHSLHDPVAYKAREVGNYLLNGVITPVRGYT</sequence>
<dbReference type="Proteomes" id="UP001230207">
    <property type="component" value="Unassembled WGS sequence"/>
</dbReference>
<dbReference type="InterPro" id="IPR046373">
    <property type="entry name" value="Acyl-CoA_Oxase/DH_mid-dom_sf"/>
</dbReference>
<evidence type="ECO:0000259" key="2">
    <source>
        <dbReference type="Pfam" id="PF08028"/>
    </source>
</evidence>
<dbReference type="PIRSF" id="PIRSF016578">
    <property type="entry name" value="HsaA"/>
    <property type="match status" value="1"/>
</dbReference>
<dbReference type="InterPro" id="IPR036250">
    <property type="entry name" value="AcylCo_DH-like_C"/>
</dbReference>
<evidence type="ECO:0000313" key="4">
    <source>
        <dbReference type="Proteomes" id="UP001230207"/>
    </source>
</evidence>
<accession>A0ABU0C0E9</accession>
<dbReference type="Gene3D" id="1.10.540.10">
    <property type="entry name" value="Acyl-CoA dehydrogenase/oxidase, N-terminal domain"/>
    <property type="match status" value="1"/>
</dbReference>
<reference evidence="3 4" key="1">
    <citation type="submission" date="2023-07" db="EMBL/GenBank/DDBJ databases">
        <title>Genomic Encyclopedia of Type Strains, Phase IV (KMG-IV): sequencing the most valuable type-strain genomes for metagenomic binning, comparative biology and taxonomic classification.</title>
        <authorList>
            <person name="Goeker M."/>
        </authorList>
    </citation>
    <scope>NUCLEOTIDE SEQUENCE [LARGE SCALE GENOMIC DNA]</scope>
    <source>
        <strain evidence="3 4">DSM 1112</strain>
    </source>
</reference>
<dbReference type="Pfam" id="PF08028">
    <property type="entry name" value="Acyl-CoA_dh_2"/>
    <property type="match status" value="1"/>
</dbReference>
<evidence type="ECO:0000313" key="3">
    <source>
        <dbReference type="EMBL" id="MDQ0323376.1"/>
    </source>
</evidence>
<gene>
    <name evidence="3" type="ORF">QO002_005582</name>
</gene>
<keyword evidence="4" id="KW-1185">Reference proteome</keyword>
<feature type="domain" description="Acyl-CoA dehydrogenase C-terminal" evidence="2">
    <location>
        <begin position="252"/>
        <end position="386"/>
    </location>
</feature>
<dbReference type="InterPro" id="IPR009100">
    <property type="entry name" value="AcylCoA_DH/oxidase_NM_dom_sf"/>
</dbReference>
<comment type="caution">
    <text evidence="3">The sequence shown here is derived from an EMBL/GenBank/DDBJ whole genome shotgun (WGS) entry which is preliminary data.</text>
</comment>